<dbReference type="GO" id="GO:0016746">
    <property type="term" value="F:acyltransferase activity"/>
    <property type="evidence" value="ECO:0007669"/>
    <property type="project" value="UniProtKB-KW"/>
</dbReference>
<dbReference type="GO" id="GO:0008360">
    <property type="term" value="P:regulation of cell shape"/>
    <property type="evidence" value="ECO:0007669"/>
    <property type="project" value="UniProtKB-UniRule"/>
</dbReference>
<dbReference type="CDD" id="cd16913">
    <property type="entry name" value="YkuD_like"/>
    <property type="match status" value="1"/>
</dbReference>
<feature type="region of interest" description="Disordered" evidence="8">
    <location>
        <begin position="38"/>
        <end position="60"/>
    </location>
</feature>
<evidence type="ECO:0000256" key="3">
    <source>
        <dbReference type="ARBA" id="ARBA00022960"/>
    </source>
</evidence>
<dbReference type="InterPro" id="IPR005490">
    <property type="entry name" value="LD_TPept_cat_dom"/>
</dbReference>
<dbReference type="InterPro" id="IPR050979">
    <property type="entry name" value="LD-transpeptidase"/>
</dbReference>
<gene>
    <name evidence="10" type="ORF">Aco04nite_27370</name>
</gene>
<dbReference type="GO" id="GO:0071972">
    <property type="term" value="F:peptidoglycan L,D-transpeptidase activity"/>
    <property type="evidence" value="ECO:0007669"/>
    <property type="project" value="TreeGrafter"/>
</dbReference>
<keyword evidence="3 7" id="KW-0133">Cell shape</keyword>
<evidence type="ECO:0000259" key="9">
    <source>
        <dbReference type="PROSITE" id="PS52029"/>
    </source>
</evidence>
<dbReference type="GO" id="GO:0071555">
    <property type="term" value="P:cell wall organization"/>
    <property type="evidence" value="ECO:0007669"/>
    <property type="project" value="UniProtKB-UniRule"/>
</dbReference>
<dbReference type="InterPro" id="IPR038063">
    <property type="entry name" value="Transpep_catalytic_dom"/>
</dbReference>
<evidence type="ECO:0000256" key="1">
    <source>
        <dbReference type="ARBA" id="ARBA00004752"/>
    </source>
</evidence>
<feature type="active site" description="Proton donor/acceptor" evidence="7">
    <location>
        <position position="340"/>
    </location>
</feature>
<dbReference type="CDD" id="cd13432">
    <property type="entry name" value="LDT_IgD_like_2"/>
    <property type="match status" value="1"/>
</dbReference>
<evidence type="ECO:0000313" key="10">
    <source>
        <dbReference type="EMBL" id="GIM71849.1"/>
    </source>
</evidence>
<dbReference type="SUPFAM" id="SSF141523">
    <property type="entry name" value="L,D-transpeptidase catalytic domain-like"/>
    <property type="match status" value="1"/>
</dbReference>
<dbReference type="Pfam" id="PF03734">
    <property type="entry name" value="YkuD"/>
    <property type="match status" value="1"/>
</dbReference>
<dbReference type="EMBL" id="BOQP01000011">
    <property type="protein sequence ID" value="GIM71849.1"/>
    <property type="molecule type" value="Genomic_DNA"/>
</dbReference>
<dbReference type="PANTHER" id="PTHR30582:SF2">
    <property type="entry name" value="L,D-TRANSPEPTIDASE YCIB-RELATED"/>
    <property type="match status" value="1"/>
</dbReference>
<dbReference type="PROSITE" id="PS51257">
    <property type="entry name" value="PROKAR_LIPOPROTEIN"/>
    <property type="match status" value="1"/>
</dbReference>
<evidence type="ECO:0000313" key="11">
    <source>
        <dbReference type="Proteomes" id="UP000680865"/>
    </source>
</evidence>
<dbReference type="GO" id="GO:0005576">
    <property type="term" value="C:extracellular region"/>
    <property type="evidence" value="ECO:0007669"/>
    <property type="project" value="TreeGrafter"/>
</dbReference>
<keyword evidence="4 7" id="KW-0573">Peptidoglycan synthesis</keyword>
<evidence type="ECO:0000256" key="5">
    <source>
        <dbReference type="ARBA" id="ARBA00023315"/>
    </source>
</evidence>
<keyword evidence="6 7" id="KW-0961">Cell wall biogenesis/degradation</keyword>
<keyword evidence="11" id="KW-1185">Reference proteome</keyword>
<dbReference type="Proteomes" id="UP000680865">
    <property type="component" value="Unassembled WGS sequence"/>
</dbReference>
<evidence type="ECO:0000256" key="6">
    <source>
        <dbReference type="ARBA" id="ARBA00023316"/>
    </source>
</evidence>
<dbReference type="Pfam" id="PF17964">
    <property type="entry name" value="Big_10"/>
    <property type="match status" value="1"/>
</dbReference>
<evidence type="ECO:0000256" key="7">
    <source>
        <dbReference type="PROSITE-ProRule" id="PRU01373"/>
    </source>
</evidence>
<comment type="pathway">
    <text evidence="1 7">Cell wall biogenesis; peptidoglycan biosynthesis.</text>
</comment>
<sequence length="410" mass="44163">MKLRGFTGKAGGRQWRTAAAALVAATVLLSAGCSSDDKSATPAWQGGSAGASGEPAPQPTLSTVAVTSPAADATDVKAITEVKYDSEDPQNTTVTVADADGKEIQGTLDKDDKVFKPAVALGWGKTYTVTVTGTASGDKGGSATSKFTVMKKPSQLVRVTSFLGDGQKVGVGMPVIIKFGRTVPKSYRAEVERRMTVTAQPAQEGSWYWISGTEMHYRPKVYWKANSKVSYKIALGGVEMDKGWYGRSDLTVDFNVGRSFIMTADSKNKQMTVTQDGQVIKKLPISLGKASTPSSSGTAVIIEKKEHTVFDTMDELPAGEGYRTKIDYAQRYTWGGEFVHAASWSEGVQGKQNVSHGCVNVSEAMGKWLFDRTLMGDVVTVKGTGRKLQWQNGWTDWSISWDEYKKGSAL</sequence>
<reference evidence="10" key="1">
    <citation type="submission" date="2021-03" db="EMBL/GenBank/DDBJ databases">
        <title>Whole genome shotgun sequence of Actinoplanes consettensis NBRC 14913.</title>
        <authorList>
            <person name="Komaki H."/>
            <person name="Tamura T."/>
        </authorList>
    </citation>
    <scope>NUCLEOTIDE SEQUENCE</scope>
    <source>
        <strain evidence="10">NBRC 14913</strain>
    </source>
</reference>
<feature type="active site" description="Nucleophile" evidence="7">
    <location>
        <position position="358"/>
    </location>
</feature>
<dbReference type="InterPro" id="IPR041280">
    <property type="entry name" value="Big_10"/>
</dbReference>
<organism evidence="10 11">
    <name type="scientific">Winogradskya consettensis</name>
    <dbReference type="NCBI Taxonomy" id="113560"/>
    <lineage>
        <taxon>Bacteria</taxon>
        <taxon>Bacillati</taxon>
        <taxon>Actinomycetota</taxon>
        <taxon>Actinomycetes</taxon>
        <taxon>Micromonosporales</taxon>
        <taxon>Micromonosporaceae</taxon>
        <taxon>Winogradskya</taxon>
    </lineage>
</organism>
<dbReference type="Gene3D" id="2.60.40.3780">
    <property type="match status" value="1"/>
</dbReference>
<proteinExistence type="predicted"/>
<accession>A0A919SHN3</accession>
<dbReference type="PANTHER" id="PTHR30582">
    <property type="entry name" value="L,D-TRANSPEPTIDASE"/>
    <property type="match status" value="1"/>
</dbReference>
<name>A0A919SHN3_9ACTN</name>
<keyword evidence="2" id="KW-0808">Transferase</keyword>
<protein>
    <recommendedName>
        <fullName evidence="9">L,D-TPase catalytic domain-containing protein</fullName>
    </recommendedName>
</protein>
<evidence type="ECO:0000256" key="2">
    <source>
        <dbReference type="ARBA" id="ARBA00022679"/>
    </source>
</evidence>
<comment type="caution">
    <text evidence="10">The sequence shown here is derived from an EMBL/GenBank/DDBJ whole genome shotgun (WGS) entry which is preliminary data.</text>
</comment>
<feature type="domain" description="L,D-TPase catalytic" evidence="9">
    <location>
        <begin position="260"/>
        <end position="382"/>
    </location>
</feature>
<dbReference type="Gene3D" id="2.40.440.10">
    <property type="entry name" value="L,D-transpeptidase catalytic domain-like"/>
    <property type="match status" value="1"/>
</dbReference>
<dbReference type="RefSeq" id="WP_212997595.1">
    <property type="nucleotide sequence ID" value="NZ_BAAATW010000008.1"/>
</dbReference>
<dbReference type="AlphaFoldDB" id="A0A919SHN3"/>
<evidence type="ECO:0000256" key="4">
    <source>
        <dbReference type="ARBA" id="ARBA00022984"/>
    </source>
</evidence>
<keyword evidence="5" id="KW-0012">Acyltransferase</keyword>
<dbReference type="PROSITE" id="PS52029">
    <property type="entry name" value="LD_TPASE"/>
    <property type="match status" value="1"/>
</dbReference>
<evidence type="ECO:0000256" key="8">
    <source>
        <dbReference type="SAM" id="MobiDB-lite"/>
    </source>
</evidence>
<dbReference type="GO" id="GO:0018104">
    <property type="term" value="P:peptidoglycan-protein cross-linking"/>
    <property type="evidence" value="ECO:0007669"/>
    <property type="project" value="TreeGrafter"/>
</dbReference>
<dbReference type="Gene3D" id="2.60.40.3710">
    <property type="match status" value="1"/>
</dbReference>